<gene>
    <name evidence="1" type="ORF">A4V03_12605</name>
</gene>
<evidence type="ECO:0008006" key="3">
    <source>
        <dbReference type="Google" id="ProtNLM"/>
    </source>
</evidence>
<dbReference type="Proteomes" id="UP000092631">
    <property type="component" value="Chromosome"/>
</dbReference>
<dbReference type="EMBL" id="CP015401">
    <property type="protein sequence ID" value="ANU58306.1"/>
    <property type="molecule type" value="Genomic_DNA"/>
</dbReference>
<evidence type="ECO:0000313" key="2">
    <source>
        <dbReference type="Proteomes" id="UP000092631"/>
    </source>
</evidence>
<accession>A0A1C7H2Y0</accession>
<reference evidence="2" key="1">
    <citation type="submission" date="2016-04" db="EMBL/GenBank/DDBJ databases">
        <title>Complete Genome Sequences of Twelve Strains of a Stable Defined Moderately Diverse Mouse Microbiota 2 (sDMDMm2).</title>
        <authorList>
            <person name="Uchimura Y."/>
            <person name="Wyss M."/>
            <person name="Brugiroux S."/>
            <person name="Limenitakis J.P."/>
            <person name="Stecher B."/>
            <person name="McCoy K.D."/>
            <person name="Macpherson A.J."/>
        </authorList>
    </citation>
    <scope>NUCLEOTIDE SEQUENCE [LARGE SCALE GENOMIC DNA]</scope>
    <source>
        <strain evidence="2">I48</strain>
    </source>
</reference>
<dbReference type="KEGG" id="bcae:A4V03_12605"/>
<organism evidence="1 2">
    <name type="scientific">Bacteroides caecimuris</name>
    <dbReference type="NCBI Taxonomy" id="1796613"/>
    <lineage>
        <taxon>Bacteria</taxon>
        <taxon>Pseudomonadati</taxon>
        <taxon>Bacteroidota</taxon>
        <taxon>Bacteroidia</taxon>
        <taxon>Bacteroidales</taxon>
        <taxon>Bacteroidaceae</taxon>
        <taxon>Bacteroides</taxon>
    </lineage>
</organism>
<sequence length="184" mass="22155">MKYKMFMRTILFFSLLFIGINLFAKDTIVYVQTKEHNVYEKMYYNNRIRICNVQCAVDKENEKDWRDYYRITVGEVDPRDVVKRYVGPYLKDMQLTKEDDDFTIMIRHGLDGRFLHIMYVCTIKLDHIPIEVFEQIDNFLKEYGNMKEVTSIPRQPEEEIYYISMMLPCSLIDMQESVFLNSSE</sequence>
<name>A0A1C7H2Y0_9BACE</name>
<dbReference type="AlphaFoldDB" id="A0A1C7H2Y0"/>
<keyword evidence="2" id="KW-1185">Reference proteome</keyword>
<protein>
    <recommendedName>
        <fullName evidence="3">DUF5043 domain-containing protein</fullName>
    </recommendedName>
</protein>
<proteinExistence type="predicted"/>
<evidence type="ECO:0000313" key="1">
    <source>
        <dbReference type="EMBL" id="ANU58306.1"/>
    </source>
</evidence>